<sequence length="149" mass="16682">MTTRRVDDVDVGVGRLRHPIAGDLDGIVGVGVAVELDLGAFAHLFGLIVRAWPERVGLNHGGTQSFLREPPRHLRGGRGLPRALQAREHDRLFFEREFRRVADERDEFLVDDPQDVVAGGRPTWRLLFEGAGLDRIGELHHQRDVDVGL</sequence>
<proteinExistence type="predicted"/>
<dbReference type="Proteomes" id="UP000075321">
    <property type="component" value="Unassembled WGS sequence"/>
</dbReference>
<comment type="caution">
    <text evidence="1">The sequence shown here is derived from an EMBL/GenBank/DDBJ whole genome shotgun (WGS) entry which is preliminary data.</text>
</comment>
<accession>A0A151AGV0</accession>
<organism evidence="1 2">
    <name type="scientific">Halalkalicoccus paucihalophilus</name>
    <dbReference type="NCBI Taxonomy" id="1008153"/>
    <lineage>
        <taxon>Archaea</taxon>
        <taxon>Methanobacteriati</taxon>
        <taxon>Methanobacteriota</taxon>
        <taxon>Stenosarchaea group</taxon>
        <taxon>Halobacteria</taxon>
        <taxon>Halobacteriales</taxon>
        <taxon>Halococcaceae</taxon>
        <taxon>Halalkalicoccus</taxon>
    </lineage>
</organism>
<name>A0A151AGV0_9EURY</name>
<evidence type="ECO:0000313" key="1">
    <source>
        <dbReference type="EMBL" id="KYH26861.1"/>
    </source>
</evidence>
<dbReference type="EMBL" id="LTAZ01000003">
    <property type="protein sequence ID" value="KYH26861.1"/>
    <property type="molecule type" value="Genomic_DNA"/>
</dbReference>
<reference evidence="1 2" key="1">
    <citation type="submission" date="2016-02" db="EMBL/GenBank/DDBJ databases">
        <title>Genome sequence of Halalkalicoccus paucihalophilus DSM 24557.</title>
        <authorList>
            <person name="Poehlein A."/>
            <person name="Daniel R."/>
        </authorList>
    </citation>
    <scope>NUCLEOTIDE SEQUENCE [LARGE SCALE GENOMIC DNA]</scope>
    <source>
        <strain evidence="1 2">DSM 24557</strain>
    </source>
</reference>
<protein>
    <submittedName>
        <fullName evidence="1">Uncharacterized protein</fullName>
    </submittedName>
</protein>
<evidence type="ECO:0000313" key="2">
    <source>
        <dbReference type="Proteomes" id="UP000075321"/>
    </source>
</evidence>
<keyword evidence="2" id="KW-1185">Reference proteome</keyword>
<gene>
    <name evidence="1" type="ORF">HAPAU_07480</name>
</gene>
<dbReference type="AlphaFoldDB" id="A0A151AGV0"/>